<protein>
    <recommendedName>
        <fullName evidence="4">Protein LNK3</fullName>
    </recommendedName>
</protein>
<dbReference type="OMA" id="YRSDGMW"/>
<dbReference type="Proteomes" id="UP000091857">
    <property type="component" value="Chromosome 4"/>
</dbReference>
<comment type="caution">
    <text evidence="2">The sequence shown here is derived from an EMBL/GenBank/DDBJ whole genome shotgun (WGS) entry which is preliminary data.</text>
</comment>
<name>A0A2C9W308_MANES</name>
<evidence type="ECO:0000313" key="3">
    <source>
        <dbReference type="Proteomes" id="UP000091857"/>
    </source>
</evidence>
<keyword evidence="3" id="KW-1185">Reference proteome</keyword>
<dbReference type="AlphaFoldDB" id="A0A2C9W308"/>
<proteinExistence type="predicted"/>
<feature type="region of interest" description="Disordered" evidence="1">
    <location>
        <begin position="274"/>
        <end position="304"/>
    </location>
</feature>
<dbReference type="Gramene" id="Manes.04G156300.1.v8.1">
    <property type="protein sequence ID" value="Manes.04G156300.1.v8.1.CDS"/>
    <property type="gene ID" value="Manes.04G156300.v8.1"/>
</dbReference>
<dbReference type="EMBL" id="CM004390">
    <property type="protein sequence ID" value="OAY53349.1"/>
    <property type="molecule type" value="Genomic_DNA"/>
</dbReference>
<dbReference type="OrthoDB" id="1939712at2759"/>
<dbReference type="InterPro" id="IPR039928">
    <property type="entry name" value="LNK"/>
</dbReference>
<feature type="compositionally biased region" description="Polar residues" evidence="1">
    <location>
        <begin position="274"/>
        <end position="293"/>
    </location>
</feature>
<dbReference type="GO" id="GO:0006355">
    <property type="term" value="P:regulation of DNA-templated transcription"/>
    <property type="evidence" value="ECO:0007669"/>
    <property type="project" value="InterPro"/>
</dbReference>
<dbReference type="PANTHER" id="PTHR33334">
    <property type="entry name" value="PROTEIN LNK1"/>
    <property type="match status" value="1"/>
</dbReference>
<organism evidence="2 3">
    <name type="scientific">Manihot esculenta</name>
    <name type="common">Cassava</name>
    <name type="synonym">Jatropha manihot</name>
    <dbReference type="NCBI Taxonomy" id="3983"/>
    <lineage>
        <taxon>Eukaryota</taxon>
        <taxon>Viridiplantae</taxon>
        <taxon>Streptophyta</taxon>
        <taxon>Embryophyta</taxon>
        <taxon>Tracheophyta</taxon>
        <taxon>Spermatophyta</taxon>
        <taxon>Magnoliopsida</taxon>
        <taxon>eudicotyledons</taxon>
        <taxon>Gunneridae</taxon>
        <taxon>Pentapetalae</taxon>
        <taxon>rosids</taxon>
        <taxon>fabids</taxon>
        <taxon>Malpighiales</taxon>
        <taxon>Euphorbiaceae</taxon>
        <taxon>Crotonoideae</taxon>
        <taxon>Manihoteae</taxon>
        <taxon>Manihot</taxon>
    </lineage>
</organism>
<gene>
    <name evidence="2" type="ORF">MANES_04G156300v8</name>
</gene>
<sequence length="393" mass="44385">MDWYFGSNIQELVVPKDQEISDGFPSPESWLKWGINESETFGFPTKAFVIHSKLAQEEEINFNFTNNDVELESCIHDNKDQSSSSIGGGGSSEESLHHQTALFCDQQLDYQLDGLAGFQQMDDLFLSSLIEDPLETDNLHSSHCFEPELLVQDVNILRNTMLDTQSVSSDAYSMGSSKYLKTHAFSPSVDQEKGKVSALAFTPSNSKQKNWPLLEAPVIKVLAPFEHNECKDKETSIEESVLLDLEMVMAQLTEKTRICFRDAFYRLAQNSRQHVPTQNQNGNLSMETPPWTSQEDKMRPGGKKTMEMETNTIDRTIANLMFNKMDLASSRLESLKATRSSKHSSNQPQIHDFPLYPFFSNDAEVPSLCQGYSQASAFQDVHTSRTPAKKTMY</sequence>
<evidence type="ECO:0008006" key="4">
    <source>
        <dbReference type="Google" id="ProtNLM"/>
    </source>
</evidence>
<dbReference type="GO" id="GO:0007623">
    <property type="term" value="P:circadian rhythm"/>
    <property type="evidence" value="ECO:0007669"/>
    <property type="project" value="InterPro"/>
</dbReference>
<dbReference type="STRING" id="3983.A0A2C9W308"/>
<evidence type="ECO:0000313" key="2">
    <source>
        <dbReference type="EMBL" id="OAY53349.1"/>
    </source>
</evidence>
<reference evidence="3" key="1">
    <citation type="journal article" date="2016" name="Nat. Biotechnol.">
        <title>Sequencing wild and cultivated cassava and related species reveals extensive interspecific hybridization and genetic diversity.</title>
        <authorList>
            <person name="Bredeson J.V."/>
            <person name="Lyons J.B."/>
            <person name="Prochnik S.E."/>
            <person name="Wu G.A."/>
            <person name="Ha C.M."/>
            <person name="Edsinger-Gonzales E."/>
            <person name="Grimwood J."/>
            <person name="Schmutz J."/>
            <person name="Rabbi I.Y."/>
            <person name="Egesi C."/>
            <person name="Nauluvula P."/>
            <person name="Lebot V."/>
            <person name="Ndunguru J."/>
            <person name="Mkamilo G."/>
            <person name="Bart R.S."/>
            <person name="Setter T.L."/>
            <person name="Gleadow R.M."/>
            <person name="Kulakow P."/>
            <person name="Ferguson M.E."/>
            <person name="Rounsley S."/>
            <person name="Rokhsar D.S."/>
        </authorList>
    </citation>
    <scope>NUCLEOTIDE SEQUENCE [LARGE SCALE GENOMIC DNA]</scope>
    <source>
        <strain evidence="3">cv. AM560-2</strain>
    </source>
</reference>
<dbReference type="PANTHER" id="PTHR33334:SF10">
    <property type="entry name" value="PROTEIN LNK4"/>
    <property type="match status" value="1"/>
</dbReference>
<accession>A0A2C9W308</accession>
<feature type="compositionally biased region" description="Basic and acidic residues" evidence="1">
    <location>
        <begin position="294"/>
        <end position="304"/>
    </location>
</feature>
<evidence type="ECO:0000256" key="1">
    <source>
        <dbReference type="SAM" id="MobiDB-lite"/>
    </source>
</evidence>